<evidence type="ECO:0000256" key="6">
    <source>
        <dbReference type="ARBA" id="ARBA00023136"/>
    </source>
</evidence>
<evidence type="ECO:0000256" key="4">
    <source>
        <dbReference type="ARBA" id="ARBA00022692"/>
    </source>
</evidence>
<comment type="caution">
    <text evidence="8">The sequence shown here is derived from an EMBL/GenBank/DDBJ whole genome shotgun (WGS) entry which is preliminary data.</text>
</comment>
<proteinExistence type="inferred from homology"/>
<dbReference type="AlphaFoldDB" id="A0A5C4J855"/>
<comment type="subcellular location">
    <subcellularLocation>
        <location evidence="1">Cell membrane</location>
        <topology evidence="1">Multi-pass membrane protein</topology>
    </subcellularLocation>
</comment>
<dbReference type="OrthoDB" id="5191770at2"/>
<protein>
    <submittedName>
        <fullName evidence="8">DUF350 domain-containing protein</fullName>
    </submittedName>
</protein>
<dbReference type="InterPro" id="IPR007140">
    <property type="entry name" value="DUF350"/>
</dbReference>
<accession>A0A5C4J855</accession>
<feature type="transmembrane region" description="Helical" evidence="7">
    <location>
        <begin position="50"/>
        <end position="70"/>
    </location>
</feature>
<evidence type="ECO:0000256" key="3">
    <source>
        <dbReference type="ARBA" id="ARBA00022475"/>
    </source>
</evidence>
<evidence type="ECO:0000256" key="5">
    <source>
        <dbReference type="ARBA" id="ARBA00022989"/>
    </source>
</evidence>
<organism evidence="8 9">
    <name type="scientific">Actinomadura soli</name>
    <dbReference type="NCBI Taxonomy" id="2508997"/>
    <lineage>
        <taxon>Bacteria</taxon>
        <taxon>Bacillati</taxon>
        <taxon>Actinomycetota</taxon>
        <taxon>Actinomycetes</taxon>
        <taxon>Streptosporangiales</taxon>
        <taxon>Thermomonosporaceae</taxon>
        <taxon>Actinomadura</taxon>
    </lineage>
</organism>
<comment type="similarity">
    <text evidence="2">Belongs to the UPF0719 family.</text>
</comment>
<dbReference type="RefSeq" id="WP_138647073.1">
    <property type="nucleotide sequence ID" value="NZ_VCKW01000116.1"/>
</dbReference>
<keyword evidence="4 7" id="KW-0812">Transmembrane</keyword>
<feature type="transmembrane region" description="Helical" evidence="7">
    <location>
        <begin position="82"/>
        <end position="100"/>
    </location>
</feature>
<keyword evidence="6 7" id="KW-0472">Membrane</keyword>
<evidence type="ECO:0000313" key="8">
    <source>
        <dbReference type="EMBL" id="TMQ95626.1"/>
    </source>
</evidence>
<keyword evidence="3" id="KW-1003">Cell membrane</keyword>
<reference evidence="8 9" key="1">
    <citation type="submission" date="2019-05" db="EMBL/GenBank/DDBJ databases">
        <title>Draft genome sequence of Actinomadura sp. 14C53.</title>
        <authorList>
            <person name="Saricaoglu S."/>
            <person name="Isik K."/>
        </authorList>
    </citation>
    <scope>NUCLEOTIDE SEQUENCE [LARGE SCALE GENOMIC DNA]</scope>
    <source>
        <strain evidence="8 9">14C53</strain>
    </source>
</reference>
<gene>
    <name evidence="8" type="ORF">ETD83_22220</name>
</gene>
<name>A0A5C4J855_9ACTN</name>
<dbReference type="Pfam" id="PF03994">
    <property type="entry name" value="DUF350"/>
    <property type="match status" value="1"/>
</dbReference>
<dbReference type="Proteomes" id="UP000309174">
    <property type="component" value="Unassembled WGS sequence"/>
</dbReference>
<keyword evidence="9" id="KW-1185">Reference proteome</keyword>
<dbReference type="GO" id="GO:0005886">
    <property type="term" value="C:plasma membrane"/>
    <property type="evidence" value="ECO:0007669"/>
    <property type="project" value="UniProtKB-SubCell"/>
</dbReference>
<dbReference type="EMBL" id="VCKW01000116">
    <property type="protein sequence ID" value="TMQ95626.1"/>
    <property type="molecule type" value="Genomic_DNA"/>
</dbReference>
<sequence length="148" mass="14471">MDDLLDEIGATFAYGAVGIALMAIGYLVVEVTTPGRLGRQIWTEGNRGAALLLSAKLLGIGAIVTTAIITSDNDLSDGLVDTAVFGGIGIVLMIVAFLLLDVTTPGKLGATLVDGGGAAAAGGGIHPAGWVVAAADLGVAAIVAGAVS</sequence>
<evidence type="ECO:0000256" key="2">
    <source>
        <dbReference type="ARBA" id="ARBA00005779"/>
    </source>
</evidence>
<feature type="transmembrane region" description="Helical" evidence="7">
    <location>
        <begin position="12"/>
        <end position="29"/>
    </location>
</feature>
<keyword evidence="5 7" id="KW-1133">Transmembrane helix</keyword>
<evidence type="ECO:0000256" key="1">
    <source>
        <dbReference type="ARBA" id="ARBA00004651"/>
    </source>
</evidence>
<evidence type="ECO:0000313" key="9">
    <source>
        <dbReference type="Proteomes" id="UP000309174"/>
    </source>
</evidence>
<evidence type="ECO:0000256" key="7">
    <source>
        <dbReference type="SAM" id="Phobius"/>
    </source>
</evidence>